<feature type="domain" description="Hemerythrin-like" evidence="1">
    <location>
        <begin position="4"/>
        <end position="125"/>
    </location>
</feature>
<dbReference type="PANTHER" id="PTHR39966">
    <property type="entry name" value="BLL2471 PROTEIN-RELATED"/>
    <property type="match status" value="1"/>
</dbReference>
<dbReference type="AlphaFoldDB" id="A0A1F6TQB1"/>
<dbReference type="GO" id="GO:0005886">
    <property type="term" value="C:plasma membrane"/>
    <property type="evidence" value="ECO:0007669"/>
    <property type="project" value="TreeGrafter"/>
</dbReference>
<dbReference type="InterPro" id="IPR012312">
    <property type="entry name" value="Hemerythrin-like"/>
</dbReference>
<gene>
    <name evidence="2" type="ORF">A2637_05870</name>
</gene>
<comment type="caution">
    <text evidence="2">The sequence shown here is derived from an EMBL/GenBank/DDBJ whole genome shotgun (WGS) entry which is preliminary data.</text>
</comment>
<dbReference type="Gene3D" id="1.20.120.520">
    <property type="entry name" value="nmb1532 protein domain like"/>
    <property type="match status" value="1"/>
</dbReference>
<proteinExistence type="predicted"/>
<organism evidence="2 3">
    <name type="scientific">Candidatus Muproteobacteria bacterium RIFCSPHIGHO2_01_FULL_65_16</name>
    <dbReference type="NCBI Taxonomy" id="1817764"/>
    <lineage>
        <taxon>Bacteria</taxon>
        <taxon>Pseudomonadati</taxon>
        <taxon>Pseudomonadota</taxon>
        <taxon>Candidatus Muproteobacteria</taxon>
    </lineage>
</organism>
<dbReference type="EMBL" id="MFSY01000022">
    <property type="protein sequence ID" value="OGI47321.1"/>
    <property type="molecule type" value="Genomic_DNA"/>
</dbReference>
<dbReference type="PANTHER" id="PTHR39966:SF3">
    <property type="entry name" value="DUF438 DOMAIN-CONTAINING PROTEIN"/>
    <property type="match status" value="1"/>
</dbReference>
<evidence type="ECO:0000259" key="1">
    <source>
        <dbReference type="Pfam" id="PF01814"/>
    </source>
</evidence>
<name>A0A1F6TQB1_9PROT</name>
<dbReference type="Pfam" id="PF01814">
    <property type="entry name" value="Hemerythrin"/>
    <property type="match status" value="1"/>
</dbReference>
<protein>
    <recommendedName>
        <fullName evidence="1">Hemerythrin-like domain-containing protein</fullName>
    </recommendedName>
</protein>
<sequence length="144" mass="16299">MDSISELLTKDHQRCDQLFADVEAALGAGDLERADKGFADFVRAMERHLGSEEEALFPALESRIGAGGPTEVMRMEHGMMRDLFQELRQELGRRNGERCLGLCETLLVLMQQHNLKEEQILYRMADNILADERPRLLVRLAASA</sequence>
<evidence type="ECO:0000313" key="3">
    <source>
        <dbReference type="Proteomes" id="UP000179360"/>
    </source>
</evidence>
<dbReference type="STRING" id="1817764.A2637_05870"/>
<accession>A0A1F6TQB1</accession>
<reference evidence="2 3" key="1">
    <citation type="journal article" date="2016" name="Nat. Commun.">
        <title>Thousands of microbial genomes shed light on interconnected biogeochemical processes in an aquifer system.</title>
        <authorList>
            <person name="Anantharaman K."/>
            <person name="Brown C.T."/>
            <person name="Hug L.A."/>
            <person name="Sharon I."/>
            <person name="Castelle C.J."/>
            <person name="Probst A.J."/>
            <person name="Thomas B.C."/>
            <person name="Singh A."/>
            <person name="Wilkins M.J."/>
            <person name="Karaoz U."/>
            <person name="Brodie E.L."/>
            <person name="Williams K.H."/>
            <person name="Hubbard S.S."/>
            <person name="Banfield J.F."/>
        </authorList>
    </citation>
    <scope>NUCLEOTIDE SEQUENCE [LARGE SCALE GENOMIC DNA]</scope>
</reference>
<evidence type="ECO:0000313" key="2">
    <source>
        <dbReference type="EMBL" id="OGI47321.1"/>
    </source>
</evidence>
<dbReference type="Proteomes" id="UP000179360">
    <property type="component" value="Unassembled WGS sequence"/>
</dbReference>